<dbReference type="EMBL" id="REGN01010586">
    <property type="protein sequence ID" value="RMZ98737.1"/>
    <property type="molecule type" value="Genomic_DNA"/>
</dbReference>
<gene>
    <name evidence="1" type="ORF">BpHYR1_006685</name>
</gene>
<accession>A0A3M7PJ72</accession>
<evidence type="ECO:0000313" key="1">
    <source>
        <dbReference type="EMBL" id="RMZ98737.1"/>
    </source>
</evidence>
<reference evidence="1 2" key="1">
    <citation type="journal article" date="2018" name="Sci. Rep.">
        <title>Genomic signatures of local adaptation to the degree of environmental predictability in rotifers.</title>
        <authorList>
            <person name="Franch-Gras L."/>
            <person name="Hahn C."/>
            <person name="Garcia-Roger E.M."/>
            <person name="Carmona M.J."/>
            <person name="Serra M."/>
            <person name="Gomez A."/>
        </authorList>
    </citation>
    <scope>NUCLEOTIDE SEQUENCE [LARGE SCALE GENOMIC DNA]</scope>
    <source>
        <strain evidence="1">HYR1</strain>
    </source>
</reference>
<protein>
    <submittedName>
        <fullName evidence="1">Uncharacterized protein</fullName>
    </submittedName>
</protein>
<organism evidence="1 2">
    <name type="scientific">Brachionus plicatilis</name>
    <name type="common">Marine rotifer</name>
    <name type="synonym">Brachionus muelleri</name>
    <dbReference type="NCBI Taxonomy" id="10195"/>
    <lineage>
        <taxon>Eukaryota</taxon>
        <taxon>Metazoa</taxon>
        <taxon>Spiralia</taxon>
        <taxon>Gnathifera</taxon>
        <taxon>Rotifera</taxon>
        <taxon>Eurotatoria</taxon>
        <taxon>Monogononta</taxon>
        <taxon>Pseudotrocha</taxon>
        <taxon>Ploima</taxon>
        <taxon>Brachionidae</taxon>
        <taxon>Brachionus</taxon>
    </lineage>
</organism>
<proteinExistence type="predicted"/>
<feature type="non-terminal residue" evidence="1">
    <location>
        <position position="1"/>
    </location>
</feature>
<comment type="caution">
    <text evidence="1">The sequence shown here is derived from an EMBL/GenBank/DDBJ whole genome shotgun (WGS) entry which is preliminary data.</text>
</comment>
<sequence length="171" mass="19655">KIENLENLKQEFVLMIAKLERKVEYFENGIQQLNTISNPENEVQIVNELFINDDGASNNATQDTNCEMQPSTSDGFLVVDQELFQVNHTKDLSENRTITETESDTNCEMQPSTSDAFLVVDQELLQANNSDDLSEKRNDTKTELELIFEKNGREIENFLKESNSLIMTYDF</sequence>
<dbReference type="Proteomes" id="UP000276133">
    <property type="component" value="Unassembled WGS sequence"/>
</dbReference>
<keyword evidence="2" id="KW-1185">Reference proteome</keyword>
<evidence type="ECO:0000313" key="2">
    <source>
        <dbReference type="Proteomes" id="UP000276133"/>
    </source>
</evidence>
<dbReference type="AlphaFoldDB" id="A0A3M7PJ72"/>
<name>A0A3M7PJ72_BRAPC</name>